<proteinExistence type="inferred from homology"/>
<dbReference type="CDD" id="cd01837">
    <property type="entry name" value="SGNH_plant_lipase_like"/>
    <property type="match status" value="2"/>
</dbReference>
<reference evidence="6" key="1">
    <citation type="submission" date="2019-11" db="EMBL/GenBank/DDBJ databases">
        <authorList>
            <person name="Liu Y."/>
            <person name="Hou J."/>
            <person name="Li T.-Q."/>
            <person name="Guan C.-H."/>
            <person name="Wu X."/>
            <person name="Wu H.-Z."/>
            <person name="Ling F."/>
            <person name="Zhang R."/>
            <person name="Shi X.-G."/>
            <person name="Ren J.-P."/>
            <person name="Chen E.-F."/>
            <person name="Sun J.-M."/>
        </authorList>
    </citation>
    <scope>NUCLEOTIDE SEQUENCE</scope>
    <source>
        <strain evidence="6">Adult_tree_wgs_1</strain>
        <tissue evidence="6">Leaves</tissue>
    </source>
</reference>
<keyword evidence="4" id="KW-0325">Glycoprotein</keyword>
<evidence type="ECO:0000256" key="1">
    <source>
        <dbReference type="ARBA" id="ARBA00008668"/>
    </source>
</evidence>
<dbReference type="InterPro" id="IPR001087">
    <property type="entry name" value="GDSL"/>
</dbReference>
<dbReference type="FunFam" id="3.40.50.1110:FF:000003">
    <property type="entry name" value="GDSL esterase/lipase APG"/>
    <property type="match status" value="1"/>
</dbReference>
<evidence type="ECO:0000313" key="7">
    <source>
        <dbReference type="Proteomes" id="UP000626092"/>
    </source>
</evidence>
<dbReference type="FunFam" id="3.40.50.1110:FF:000009">
    <property type="entry name" value="GDSL esterase/lipase At1g09390"/>
    <property type="match status" value="1"/>
</dbReference>
<dbReference type="Pfam" id="PF00657">
    <property type="entry name" value="Lipase_GDSL"/>
    <property type="match status" value="3"/>
</dbReference>
<dbReference type="AlphaFoldDB" id="A0A834G2S7"/>
<keyword evidence="5" id="KW-0175">Coiled coil</keyword>
<dbReference type="Proteomes" id="UP000626092">
    <property type="component" value="Unassembled WGS sequence"/>
</dbReference>
<evidence type="ECO:0000313" key="6">
    <source>
        <dbReference type="EMBL" id="KAF7124512.1"/>
    </source>
</evidence>
<protein>
    <recommendedName>
        <fullName evidence="8">GDSL esterase/lipase</fullName>
    </recommendedName>
</protein>
<keyword evidence="3" id="KW-0378">Hydrolase</keyword>
<organism evidence="6 7">
    <name type="scientific">Rhododendron simsii</name>
    <name type="common">Sims's rhododendron</name>
    <dbReference type="NCBI Taxonomy" id="118357"/>
    <lineage>
        <taxon>Eukaryota</taxon>
        <taxon>Viridiplantae</taxon>
        <taxon>Streptophyta</taxon>
        <taxon>Embryophyta</taxon>
        <taxon>Tracheophyta</taxon>
        <taxon>Spermatophyta</taxon>
        <taxon>Magnoliopsida</taxon>
        <taxon>eudicotyledons</taxon>
        <taxon>Gunneridae</taxon>
        <taxon>Pentapetalae</taxon>
        <taxon>asterids</taxon>
        <taxon>Ericales</taxon>
        <taxon>Ericaceae</taxon>
        <taxon>Ericoideae</taxon>
        <taxon>Rhodoreae</taxon>
        <taxon>Rhododendron</taxon>
    </lineage>
</organism>
<sequence>MGCCGQRMIMDAVAIGVALLAFVSVFTVMKLGSSIQSSLVGSASGCQFPAVFNFGDSNSDTGAGSATLRLVPPPNGQTFFGKPSGRYSDGRLIIDFIAEKLGLPYLSAYLDSMGTNFRHGANFAVGGATIKPEPAMNPIHLGLQLYQFEQFKSRAIELYNQGNKLYAMSLPRPEWFSKALYTTDIGQNDLHYGFLLLTEEQVNASIPGLIDHFALAIEKLYHEGARAFWIQNTGPIGCLPYFIINNPPKTGNADPSGCIKSYNEVAQEFNKQLKDRVTQLRNKFQDAVLVYVDIYKAKYSLISEPKEHGFVNPLGFCCGHHKDSSLKCWDDAEVNGTKVYGASCSNPSEYISWDEIHYTEAANYWISNRILDGSLSDPQVLLTESSQKLGLPCLSAYLDIFYGNKFRYGANFAVGGATIKPEPSANPIHLSLQLYQFEQFKSRAIKLNNQGNKLYAMSLPRPEWFSKALYTTDIGQNDLHYGFLLLTEEQVKASIPGLIDHSALAIEKLYQEGARAFWIHNTGPIGCLPFAVIYNPPKTGNTDPNGCIKSYNEVAQELNKQQLKDRVTQLRNKFQDALLVYVDIYKAKYSLISEPKHHVDSNLKCWDDTAVNGTKVYGASCSNPSEYNWSVLIGVSIDCVRLFRGSNSPSEPQRSMEQVAVGVALVIAFSTLMTTGPTSKWDSSGHQSKCCHLSDTGAISVPNPVSGTATCDFPAIFNFGDSNSDTGGLSAAFGQAGPPHGESYFHRPAGRYCDGRLVVDFIAESLGLPYLSAYLDAVGSNFTHGANFATAGSTVRPQNTTLHQSGYSPFSLNVQFYQFSDFHRRSQYFRNQGGVFKGLLPEGEDFSRALYTFDIGQNDLTAGYFLNMSTDQVRAYVPDVLDQFSVVVKSIYAQGGRSFWIHNTGPVGCLPYVMDRLPITAGQVDKAGCASPFNEVAQYFNKKLKKAVGRLRKVLPLAALTYVDVYSLKYSLISHAHHYGFVHPLQACCGHGGKYNYNPHIGCGGKITVHGKEVLVGKPCQDPSVAINWDGVHFTQAANKWVFDRIVDGSFSDPPIPLKMACHRHPPSTLK</sequence>
<dbReference type="InterPro" id="IPR035669">
    <property type="entry name" value="SGNH_plant_lipase-like"/>
</dbReference>
<dbReference type="SUPFAM" id="SSF52266">
    <property type="entry name" value="SGNH hydrolase"/>
    <property type="match status" value="1"/>
</dbReference>
<dbReference type="PANTHER" id="PTHR22835">
    <property type="entry name" value="ZINC FINGER FYVE DOMAIN CONTAINING PROTEIN"/>
    <property type="match status" value="1"/>
</dbReference>
<comment type="similarity">
    <text evidence="1">Belongs to the 'GDSL' lipolytic enzyme family.</text>
</comment>
<evidence type="ECO:0000256" key="5">
    <source>
        <dbReference type="SAM" id="Coils"/>
    </source>
</evidence>
<comment type="caution">
    <text evidence="6">The sequence shown here is derived from an EMBL/GenBank/DDBJ whole genome shotgun (WGS) entry which is preliminary data.</text>
</comment>
<name>A0A834G2S7_RHOSS</name>
<evidence type="ECO:0000256" key="4">
    <source>
        <dbReference type="ARBA" id="ARBA00023180"/>
    </source>
</evidence>
<dbReference type="PANTHER" id="PTHR22835:SF588">
    <property type="entry name" value="ALPHA-L-FUCOSIDASE 3"/>
    <property type="match status" value="1"/>
</dbReference>
<feature type="coiled-coil region" evidence="5">
    <location>
        <begin position="553"/>
        <end position="580"/>
    </location>
</feature>
<keyword evidence="7" id="KW-1185">Reference proteome</keyword>
<accession>A0A834G2S7</accession>
<dbReference type="OrthoDB" id="1600564at2759"/>
<dbReference type="Gene3D" id="3.40.50.1110">
    <property type="entry name" value="SGNH hydrolase"/>
    <property type="match status" value="3"/>
</dbReference>
<gene>
    <name evidence="6" type="ORF">RHSIM_Rhsim12G0109000</name>
</gene>
<keyword evidence="2" id="KW-0732">Signal</keyword>
<evidence type="ECO:0000256" key="3">
    <source>
        <dbReference type="ARBA" id="ARBA00022801"/>
    </source>
</evidence>
<dbReference type="GO" id="GO:0016788">
    <property type="term" value="F:hydrolase activity, acting on ester bonds"/>
    <property type="evidence" value="ECO:0007669"/>
    <property type="project" value="InterPro"/>
</dbReference>
<dbReference type="InterPro" id="IPR036514">
    <property type="entry name" value="SGNH_hydro_sf"/>
</dbReference>
<evidence type="ECO:0000256" key="2">
    <source>
        <dbReference type="ARBA" id="ARBA00022729"/>
    </source>
</evidence>
<evidence type="ECO:0008006" key="8">
    <source>
        <dbReference type="Google" id="ProtNLM"/>
    </source>
</evidence>
<dbReference type="EMBL" id="WJXA01000012">
    <property type="protein sequence ID" value="KAF7124512.1"/>
    <property type="molecule type" value="Genomic_DNA"/>
</dbReference>